<dbReference type="InParanoid" id="A0A409XWA3"/>
<keyword evidence="3" id="KW-1185">Reference proteome</keyword>
<dbReference type="AlphaFoldDB" id="A0A409XWA3"/>
<evidence type="ECO:0000313" key="2">
    <source>
        <dbReference type="EMBL" id="PPQ95030.1"/>
    </source>
</evidence>
<comment type="caution">
    <text evidence="2">The sequence shown here is derived from an EMBL/GenBank/DDBJ whole genome shotgun (WGS) entry which is preliminary data.</text>
</comment>
<evidence type="ECO:0000313" key="3">
    <source>
        <dbReference type="Proteomes" id="UP000283269"/>
    </source>
</evidence>
<accession>A0A409XWA3</accession>
<dbReference type="Proteomes" id="UP000283269">
    <property type="component" value="Unassembled WGS sequence"/>
</dbReference>
<sequence>MGLRQCRQGHDGHHRRPPPLHRCQELRASQAGGAVQGEKSKVAEKCKDEVELVSNAMKKIEEVNTLHDKVAKRRTTPDQRVVGFTISPRSPPLATPSIKRAAGTPKMVSSWLMASCRTPRSATPSTGTTIGGCTNGVEMSTHIYDCREDYGDIAHHTVSSI</sequence>
<dbReference type="EMBL" id="NHYD01000150">
    <property type="protein sequence ID" value="PPQ95030.1"/>
    <property type="molecule type" value="Genomic_DNA"/>
</dbReference>
<organism evidence="2 3">
    <name type="scientific">Psilocybe cyanescens</name>
    <dbReference type="NCBI Taxonomy" id="93625"/>
    <lineage>
        <taxon>Eukaryota</taxon>
        <taxon>Fungi</taxon>
        <taxon>Dikarya</taxon>
        <taxon>Basidiomycota</taxon>
        <taxon>Agaricomycotina</taxon>
        <taxon>Agaricomycetes</taxon>
        <taxon>Agaricomycetidae</taxon>
        <taxon>Agaricales</taxon>
        <taxon>Agaricineae</taxon>
        <taxon>Strophariaceae</taxon>
        <taxon>Psilocybe</taxon>
    </lineage>
</organism>
<feature type="region of interest" description="Disordered" evidence="1">
    <location>
        <begin position="1"/>
        <end position="20"/>
    </location>
</feature>
<reference evidence="2 3" key="1">
    <citation type="journal article" date="2018" name="Evol. Lett.">
        <title>Horizontal gene cluster transfer increased hallucinogenic mushroom diversity.</title>
        <authorList>
            <person name="Reynolds H.T."/>
            <person name="Vijayakumar V."/>
            <person name="Gluck-Thaler E."/>
            <person name="Korotkin H.B."/>
            <person name="Matheny P.B."/>
            <person name="Slot J.C."/>
        </authorList>
    </citation>
    <scope>NUCLEOTIDE SEQUENCE [LARGE SCALE GENOMIC DNA]</scope>
    <source>
        <strain evidence="2 3">2631</strain>
    </source>
</reference>
<dbReference type="OrthoDB" id="5424209at2759"/>
<proteinExistence type="predicted"/>
<protein>
    <submittedName>
        <fullName evidence="2">Uncharacterized protein</fullName>
    </submittedName>
</protein>
<evidence type="ECO:0000256" key="1">
    <source>
        <dbReference type="SAM" id="MobiDB-lite"/>
    </source>
</evidence>
<gene>
    <name evidence="2" type="ORF">CVT25_000493</name>
</gene>
<name>A0A409XWA3_PSICY</name>